<dbReference type="AlphaFoldDB" id="A0A9D9H1B1"/>
<protein>
    <submittedName>
        <fullName evidence="1">Uncharacterized protein</fullName>
    </submittedName>
</protein>
<reference evidence="1" key="2">
    <citation type="journal article" date="2021" name="PeerJ">
        <title>Extensive microbial diversity within the chicken gut microbiome revealed by metagenomics and culture.</title>
        <authorList>
            <person name="Gilroy R."/>
            <person name="Ravi A."/>
            <person name="Getino M."/>
            <person name="Pursley I."/>
            <person name="Horton D.L."/>
            <person name="Alikhan N.F."/>
            <person name="Baker D."/>
            <person name="Gharbi K."/>
            <person name="Hall N."/>
            <person name="Watson M."/>
            <person name="Adriaenssens E.M."/>
            <person name="Foster-Nyarko E."/>
            <person name="Jarju S."/>
            <person name="Secka A."/>
            <person name="Antonio M."/>
            <person name="Oren A."/>
            <person name="Chaudhuri R.R."/>
            <person name="La Ragione R."/>
            <person name="Hildebrand F."/>
            <person name="Pallen M.J."/>
        </authorList>
    </citation>
    <scope>NUCLEOTIDE SEQUENCE</scope>
    <source>
        <strain evidence="1">10192</strain>
    </source>
</reference>
<accession>A0A9D9H1B1</accession>
<reference evidence="1" key="1">
    <citation type="submission" date="2020-10" db="EMBL/GenBank/DDBJ databases">
        <authorList>
            <person name="Gilroy R."/>
        </authorList>
    </citation>
    <scope>NUCLEOTIDE SEQUENCE</scope>
    <source>
        <strain evidence="1">10192</strain>
    </source>
</reference>
<dbReference type="EMBL" id="JADIND010000155">
    <property type="protein sequence ID" value="MBO8431138.1"/>
    <property type="molecule type" value="Genomic_DNA"/>
</dbReference>
<organism evidence="1 2">
    <name type="scientific">Candidatus Scatousia excrementipullorum</name>
    <dbReference type="NCBI Taxonomy" id="2840936"/>
    <lineage>
        <taxon>Bacteria</taxon>
        <taxon>Candidatus Scatousia</taxon>
    </lineage>
</organism>
<comment type="caution">
    <text evidence="1">The sequence shown here is derived from an EMBL/GenBank/DDBJ whole genome shotgun (WGS) entry which is preliminary data.</text>
</comment>
<proteinExistence type="predicted"/>
<dbReference type="Proteomes" id="UP000823632">
    <property type="component" value="Unassembled WGS sequence"/>
</dbReference>
<evidence type="ECO:0000313" key="1">
    <source>
        <dbReference type="EMBL" id="MBO8431138.1"/>
    </source>
</evidence>
<evidence type="ECO:0000313" key="2">
    <source>
        <dbReference type="Proteomes" id="UP000823632"/>
    </source>
</evidence>
<name>A0A9D9H1B1_9BACT</name>
<sequence length="212" mass="24448">MNYFELINKCLVELNYKQETSFSQLSKNEHEKLKNIINIINTEICSLEKWNFLLREISLTLPAQTGQIANSVNGRIAAVILDGQKYFYLDDFEKFFTNSQPEKTYTSFNDKLLFPVFDEEKEIKIIYYTADCAVSGTGEEKKVLEAETDESLIPEPFSEPLLVYGSCMRLKGNPQHTRFNYWYGMYKEALANMKAKLAVDANAAPQVNLFRT</sequence>
<gene>
    <name evidence="1" type="ORF">IAC76_07090</name>
</gene>